<accession>A0AAE1CXZ2</accession>
<name>A0AAE1CXZ2_9GAST</name>
<gene>
    <name evidence="2" type="ORF">RRG08_063918</name>
</gene>
<evidence type="ECO:0000256" key="1">
    <source>
        <dbReference type="SAM" id="Phobius"/>
    </source>
</evidence>
<reference evidence="2" key="1">
    <citation type="journal article" date="2023" name="G3 (Bethesda)">
        <title>A reference genome for the long-term kleptoplast-retaining sea slug Elysia crispata morphotype clarki.</title>
        <authorList>
            <person name="Eastman K.E."/>
            <person name="Pendleton A.L."/>
            <person name="Shaikh M.A."/>
            <person name="Suttiyut T."/>
            <person name="Ogas R."/>
            <person name="Tomko P."/>
            <person name="Gavelis G."/>
            <person name="Widhalm J.R."/>
            <person name="Wisecaver J.H."/>
        </authorList>
    </citation>
    <scope>NUCLEOTIDE SEQUENCE</scope>
    <source>
        <strain evidence="2">ECLA1</strain>
    </source>
</reference>
<protein>
    <recommendedName>
        <fullName evidence="4">PiggyBac transposable element-derived protein 4 C-terminal zinc-ribbon domain-containing protein</fullName>
    </recommendedName>
</protein>
<comment type="caution">
    <text evidence="2">The sequence shown here is derived from an EMBL/GenBank/DDBJ whole genome shotgun (WGS) entry which is preliminary data.</text>
</comment>
<evidence type="ECO:0000313" key="2">
    <source>
        <dbReference type="EMBL" id="KAK3743052.1"/>
    </source>
</evidence>
<keyword evidence="1" id="KW-0812">Transmembrane</keyword>
<sequence length="150" mass="16954">MHRRKTVKWWKTIFTWILEIGQVNYHIIYLLAQPVETKPMPLAAFKDALISGLISLSTPPEAQRPLAVDVPATKPGPKPHIDAHIRLSKSPHLIDYDGVQRQCEHCAITKKKQRTTFYCDNCPGNPHLCPKGVSKNVTHKKISDLSTNNI</sequence>
<proteinExistence type="predicted"/>
<organism evidence="2 3">
    <name type="scientific">Elysia crispata</name>
    <name type="common">lettuce slug</name>
    <dbReference type="NCBI Taxonomy" id="231223"/>
    <lineage>
        <taxon>Eukaryota</taxon>
        <taxon>Metazoa</taxon>
        <taxon>Spiralia</taxon>
        <taxon>Lophotrochozoa</taxon>
        <taxon>Mollusca</taxon>
        <taxon>Gastropoda</taxon>
        <taxon>Heterobranchia</taxon>
        <taxon>Euthyneura</taxon>
        <taxon>Panpulmonata</taxon>
        <taxon>Sacoglossa</taxon>
        <taxon>Placobranchoidea</taxon>
        <taxon>Plakobranchidae</taxon>
        <taxon>Elysia</taxon>
    </lineage>
</organism>
<dbReference type="AlphaFoldDB" id="A0AAE1CXZ2"/>
<dbReference type="EMBL" id="JAWDGP010006323">
    <property type="protein sequence ID" value="KAK3743052.1"/>
    <property type="molecule type" value="Genomic_DNA"/>
</dbReference>
<keyword evidence="1" id="KW-1133">Transmembrane helix</keyword>
<keyword evidence="1" id="KW-0472">Membrane</keyword>
<evidence type="ECO:0000313" key="3">
    <source>
        <dbReference type="Proteomes" id="UP001283361"/>
    </source>
</evidence>
<feature type="transmembrane region" description="Helical" evidence="1">
    <location>
        <begin position="12"/>
        <end position="32"/>
    </location>
</feature>
<evidence type="ECO:0008006" key="4">
    <source>
        <dbReference type="Google" id="ProtNLM"/>
    </source>
</evidence>
<keyword evidence="3" id="KW-1185">Reference proteome</keyword>
<dbReference type="Proteomes" id="UP001283361">
    <property type="component" value="Unassembled WGS sequence"/>
</dbReference>